<feature type="domain" description="Nucleoside phosphorylase" evidence="4">
    <location>
        <begin position="68"/>
        <end position="238"/>
    </location>
</feature>
<dbReference type="InterPro" id="IPR035994">
    <property type="entry name" value="Nucleoside_phosphorylase_sf"/>
</dbReference>
<dbReference type="Proteomes" id="UP000885986">
    <property type="component" value="Unassembled WGS sequence"/>
</dbReference>
<dbReference type="InterPro" id="IPR000845">
    <property type="entry name" value="Nucleoside_phosphorylase_d"/>
</dbReference>
<evidence type="ECO:0000259" key="4">
    <source>
        <dbReference type="Pfam" id="PF01048"/>
    </source>
</evidence>
<dbReference type="Pfam" id="PF01048">
    <property type="entry name" value="PNP_UDP_1"/>
    <property type="match status" value="1"/>
</dbReference>
<evidence type="ECO:0000256" key="2">
    <source>
        <dbReference type="ARBA" id="ARBA00021980"/>
    </source>
</evidence>
<comment type="caution">
    <text evidence="5">The sequence shown here is derived from an EMBL/GenBank/DDBJ whole genome shotgun (WGS) entry which is preliminary data.</text>
</comment>
<protein>
    <recommendedName>
        <fullName evidence="2">Uridine phosphorylase</fullName>
        <ecNumber evidence="1">2.4.2.3</ecNumber>
    </recommendedName>
</protein>
<dbReference type="GO" id="GO:0009116">
    <property type="term" value="P:nucleoside metabolic process"/>
    <property type="evidence" value="ECO:0007669"/>
    <property type="project" value="InterPro"/>
</dbReference>
<proteinExistence type="predicted"/>
<evidence type="ECO:0000256" key="3">
    <source>
        <dbReference type="ARBA" id="ARBA00048447"/>
    </source>
</evidence>
<dbReference type="SUPFAM" id="SSF53167">
    <property type="entry name" value="Purine and uridine phosphorylases"/>
    <property type="match status" value="1"/>
</dbReference>
<dbReference type="EMBL" id="DSDS01000021">
    <property type="protein sequence ID" value="HET97277.1"/>
    <property type="molecule type" value="Genomic_DNA"/>
</dbReference>
<sequence>MGDGGEERVVITPRRSPGEPVLAGPGLLLVNPAEAGAGISLAQTAGWRRQRLFHSNLWHNQAGAGWLAGPAVGSPMAVLCLEKLIALGAGPVIALGWAGGLAPYLALGDIVLPTSALSEEGTSRHYPLPEPPLPAEGLLTSLERVLATAALPFRRGAVWTTDAPYRETMAKVEKYRQAGICAVEMEYAALATVAAFRGVELVELLLISDLVRPDYPWQPAFNRKEFRRRSRALLELLFHFIRRGEF</sequence>
<dbReference type="PANTHER" id="PTHR43691:SF11">
    <property type="entry name" value="FI09636P-RELATED"/>
    <property type="match status" value="1"/>
</dbReference>
<dbReference type="GO" id="GO:0005829">
    <property type="term" value="C:cytosol"/>
    <property type="evidence" value="ECO:0007669"/>
    <property type="project" value="TreeGrafter"/>
</dbReference>
<name>A0A7C2X9B2_9BACT</name>
<dbReference type="EC" id="2.4.2.3" evidence="1"/>
<dbReference type="PANTHER" id="PTHR43691">
    <property type="entry name" value="URIDINE PHOSPHORYLASE"/>
    <property type="match status" value="1"/>
</dbReference>
<evidence type="ECO:0000313" key="5">
    <source>
        <dbReference type="EMBL" id="HET97277.1"/>
    </source>
</evidence>
<organism evidence="5">
    <name type="scientific">Desulfurivibrio alkaliphilus</name>
    <dbReference type="NCBI Taxonomy" id="427923"/>
    <lineage>
        <taxon>Bacteria</taxon>
        <taxon>Pseudomonadati</taxon>
        <taxon>Thermodesulfobacteriota</taxon>
        <taxon>Desulfobulbia</taxon>
        <taxon>Desulfobulbales</taxon>
        <taxon>Desulfobulbaceae</taxon>
        <taxon>Desulfurivibrio</taxon>
    </lineage>
</organism>
<reference evidence="5" key="1">
    <citation type="journal article" date="2020" name="mSystems">
        <title>Genome- and Community-Level Interaction Insights into Carbon Utilization and Element Cycling Functions of Hydrothermarchaeota in Hydrothermal Sediment.</title>
        <authorList>
            <person name="Zhou Z."/>
            <person name="Liu Y."/>
            <person name="Xu W."/>
            <person name="Pan J."/>
            <person name="Luo Z.H."/>
            <person name="Li M."/>
        </authorList>
    </citation>
    <scope>NUCLEOTIDE SEQUENCE [LARGE SCALE GENOMIC DNA]</scope>
    <source>
        <strain evidence="5">SpSt-1224</strain>
    </source>
</reference>
<dbReference type="GO" id="GO:0004850">
    <property type="term" value="F:uridine phosphorylase activity"/>
    <property type="evidence" value="ECO:0007669"/>
    <property type="project" value="UniProtKB-EC"/>
</dbReference>
<dbReference type="AlphaFoldDB" id="A0A7C2X9B2"/>
<gene>
    <name evidence="5" type="ORF">ENN98_00960</name>
</gene>
<evidence type="ECO:0000256" key="1">
    <source>
        <dbReference type="ARBA" id="ARBA00011888"/>
    </source>
</evidence>
<accession>A0A7C2X9B2</accession>
<dbReference type="Gene3D" id="3.40.50.1580">
    <property type="entry name" value="Nucleoside phosphorylase domain"/>
    <property type="match status" value="1"/>
</dbReference>
<comment type="catalytic activity">
    <reaction evidence="3">
        <text>uridine + phosphate = alpha-D-ribose 1-phosphate + uracil</text>
        <dbReference type="Rhea" id="RHEA:24388"/>
        <dbReference type="ChEBI" id="CHEBI:16704"/>
        <dbReference type="ChEBI" id="CHEBI:17568"/>
        <dbReference type="ChEBI" id="CHEBI:43474"/>
        <dbReference type="ChEBI" id="CHEBI:57720"/>
        <dbReference type="EC" id="2.4.2.3"/>
    </reaction>
</comment>
<dbReference type="CDD" id="cd09007">
    <property type="entry name" value="NP-I_spr0068"/>
    <property type="match status" value="1"/>
</dbReference>